<keyword evidence="9" id="KW-1185">Reference proteome</keyword>
<protein>
    <submittedName>
        <fullName evidence="8">Putative membrane protein</fullName>
    </submittedName>
</protein>
<dbReference type="AlphaFoldDB" id="A0A1H0SUV0"/>
<evidence type="ECO:0000256" key="4">
    <source>
        <dbReference type="ARBA" id="ARBA00022692"/>
    </source>
</evidence>
<dbReference type="PANTHER" id="PTHR40043:SF1">
    <property type="entry name" value="UPF0719 INNER MEMBRANE PROTEIN YJFL"/>
    <property type="match status" value="1"/>
</dbReference>
<gene>
    <name evidence="8" type="ORF">SAMN05216565_103124</name>
</gene>
<dbReference type="EMBL" id="FNJU01000003">
    <property type="protein sequence ID" value="SDP45369.1"/>
    <property type="molecule type" value="Genomic_DNA"/>
</dbReference>
<evidence type="ECO:0000256" key="3">
    <source>
        <dbReference type="ARBA" id="ARBA00022475"/>
    </source>
</evidence>
<feature type="transmembrane region" description="Helical" evidence="7">
    <location>
        <begin position="6"/>
        <end position="29"/>
    </location>
</feature>
<dbReference type="Proteomes" id="UP000199159">
    <property type="component" value="Unassembled WGS sequence"/>
</dbReference>
<keyword evidence="6 7" id="KW-0472">Membrane</keyword>
<dbReference type="OrthoDB" id="1683095at2"/>
<evidence type="ECO:0000313" key="9">
    <source>
        <dbReference type="Proteomes" id="UP000199159"/>
    </source>
</evidence>
<feature type="transmembrane region" description="Helical" evidence="7">
    <location>
        <begin position="49"/>
        <end position="68"/>
    </location>
</feature>
<comment type="subcellular location">
    <subcellularLocation>
        <location evidence="1">Cell membrane</location>
        <topology evidence="1">Multi-pass membrane protein</topology>
    </subcellularLocation>
</comment>
<comment type="similarity">
    <text evidence="2">Belongs to the UPF0719 family.</text>
</comment>
<dbReference type="InterPro" id="IPR007140">
    <property type="entry name" value="DUF350"/>
</dbReference>
<name>A0A1H0SUV0_9BACI</name>
<reference evidence="9" key="1">
    <citation type="submission" date="2016-10" db="EMBL/GenBank/DDBJ databases">
        <authorList>
            <person name="Varghese N."/>
            <person name="Submissions S."/>
        </authorList>
    </citation>
    <scope>NUCLEOTIDE SEQUENCE [LARGE SCALE GENOMIC DNA]</scope>
    <source>
        <strain evidence="9">IBRC-M10078</strain>
    </source>
</reference>
<sequence length="132" mass="14321">MYELLGNFSIYALTAFGVFIVAMLVITLVTRHKEFQLIAKGNQAAALSFGGKLFGIAFVIGSAITHSVSLLDMVIWGFVGLLAQLVFFIGAELITFRFNISEAIEKDNKAVGILLLLLSLSIGWIVSACLTY</sequence>
<accession>A0A1H0SUV0</accession>
<organism evidence="8 9">
    <name type="scientific">Litchfieldia salsa</name>
    <dbReference type="NCBI Taxonomy" id="930152"/>
    <lineage>
        <taxon>Bacteria</taxon>
        <taxon>Bacillati</taxon>
        <taxon>Bacillota</taxon>
        <taxon>Bacilli</taxon>
        <taxon>Bacillales</taxon>
        <taxon>Bacillaceae</taxon>
        <taxon>Litchfieldia</taxon>
    </lineage>
</organism>
<evidence type="ECO:0000256" key="2">
    <source>
        <dbReference type="ARBA" id="ARBA00005779"/>
    </source>
</evidence>
<proteinExistence type="inferred from homology"/>
<dbReference type="GO" id="GO:0005886">
    <property type="term" value="C:plasma membrane"/>
    <property type="evidence" value="ECO:0007669"/>
    <property type="project" value="UniProtKB-SubCell"/>
</dbReference>
<keyword evidence="3" id="KW-1003">Cell membrane</keyword>
<evidence type="ECO:0000256" key="1">
    <source>
        <dbReference type="ARBA" id="ARBA00004651"/>
    </source>
</evidence>
<evidence type="ECO:0000256" key="7">
    <source>
        <dbReference type="SAM" id="Phobius"/>
    </source>
</evidence>
<dbReference type="STRING" id="930152.SAMN05216565_103124"/>
<evidence type="ECO:0000256" key="6">
    <source>
        <dbReference type="ARBA" id="ARBA00023136"/>
    </source>
</evidence>
<dbReference type="RefSeq" id="WP_090851720.1">
    <property type="nucleotide sequence ID" value="NZ_FNJU01000003.1"/>
</dbReference>
<feature type="transmembrane region" description="Helical" evidence="7">
    <location>
        <begin position="110"/>
        <end position="127"/>
    </location>
</feature>
<evidence type="ECO:0000313" key="8">
    <source>
        <dbReference type="EMBL" id="SDP45369.1"/>
    </source>
</evidence>
<evidence type="ECO:0000256" key="5">
    <source>
        <dbReference type="ARBA" id="ARBA00022989"/>
    </source>
</evidence>
<dbReference type="PANTHER" id="PTHR40043">
    <property type="entry name" value="UPF0719 INNER MEMBRANE PROTEIN YJFL"/>
    <property type="match status" value="1"/>
</dbReference>
<keyword evidence="5 7" id="KW-1133">Transmembrane helix</keyword>
<feature type="transmembrane region" description="Helical" evidence="7">
    <location>
        <begin position="74"/>
        <end position="98"/>
    </location>
</feature>
<keyword evidence="4 7" id="KW-0812">Transmembrane</keyword>
<dbReference type="Pfam" id="PF03994">
    <property type="entry name" value="DUF350"/>
    <property type="match status" value="1"/>
</dbReference>